<feature type="domain" description="Lantibiotic dehydratase N-terminal" evidence="1">
    <location>
        <begin position="47"/>
        <end position="664"/>
    </location>
</feature>
<dbReference type="Pfam" id="PF14028">
    <property type="entry name" value="Lant_dehydr_C"/>
    <property type="match status" value="1"/>
</dbReference>
<keyword evidence="4" id="KW-1185">Reference proteome</keyword>
<accession>A0ABZ2WFF1</accession>
<proteinExistence type="predicted"/>
<dbReference type="RefSeq" id="WP_341637022.1">
    <property type="nucleotide sequence ID" value="NZ_CP133008.1"/>
</dbReference>
<sequence length="985" mass="116308">MEIFKYYMYRSPLLSIKNFEKIQCNNLNDKDYVFHLINYVEENNLYANIYSSSKSLYYSIVNFDKTTSEKKTKSILISLYKYLVRMTFRSTPFGMYSGVGINAIGTKAQQKEEIIYYGYLNNSMLYLFINYIHNEDNILDKIQVCNNPSMYEDKTHLFLPYQVEYIVNEYSDSGNISLKKNELTKRVTELCTYEINFFELKNIICNEFQASETTVHDYLKKLISEDFLITDFKINLSDKNSYKLILKRLEKINEKTNDIYILLEKIDDILRNIHNTNIRKDILNLLKEADNLVNVKFPEFEGNVINIDTKICDRNIDITDSDIENIKYISNLNSQLTLFEPSKVLEDYKIKFSEIYGQDEDVKLTELLNVSTGLGLPDEYNTIKNLNNLEKANNISCILENWKTEALLKNENIIKLDSDKLSELTPYMQKTNINTSFDMYLTKLSNSKKLYLKTNSGSLHATQTYGRFLYMFPSNIVEDIYKFDTYKPKGLSTMEIVYNHPFPKIQNVMTSQLPDKIINFSNYYSNTIIDDLYVFLGNDFNFYIRDKKRSELIYPSFNNLHNTNLAPSIIRFLSDISTQYITGTYFLNFSATDHAYSPRIEYANIVLSPQKWNINLKEGLDFENFILNINKFSKIYNLDAQFYLIYEDQRLYINLNSIISQHVLYAEYKKRPLLELEELEESLDFSQNLTFNELVFSASSNNSPDLKQSVSLPSEQIRDQKEVILPGHDWVCINLYYNEYNFNELMSLGIWEKIYTELLDTNAIKTIFFIRYYDSSNHIRIRFKIHDGDIFIKKKILDIINSFKNEGYIKTFAIVPYYRETYRYGGPNCIKNAEKCFEIDSKIVAKYYGMLNNKYDILDFAIDNILEILNYFRNTIDSKIDVLEVFGKNKEVKGLYRKKRNRIFQSISKNSDFLKSYGINKWRETEYKNYINLLKDEEKLEDNNLVLSVIHMFCNRLLGIDREIESKTLELIYRALIDYKKIKIS</sequence>
<dbReference type="InterPro" id="IPR023809">
    <property type="entry name" value="Thiopep_bacteriocin_synth_dom"/>
</dbReference>
<evidence type="ECO:0000313" key="4">
    <source>
        <dbReference type="Proteomes" id="UP001468345"/>
    </source>
</evidence>
<organism evidence="3 4">
    <name type="scientific">Staphylococcus casei</name>
    <dbReference type="NCBI Taxonomy" id="201828"/>
    <lineage>
        <taxon>Bacteria</taxon>
        <taxon>Bacillati</taxon>
        <taxon>Bacillota</taxon>
        <taxon>Bacilli</taxon>
        <taxon>Bacillales</taxon>
        <taxon>Staphylococcaceae</taxon>
        <taxon>Staphylococcus</taxon>
    </lineage>
</organism>
<protein>
    <submittedName>
        <fullName evidence="3">Thiopeptide-type bacteriocin biosynthesis protein</fullName>
    </submittedName>
</protein>
<dbReference type="Pfam" id="PF04738">
    <property type="entry name" value="Lant_dehydr_N"/>
    <property type="match status" value="1"/>
</dbReference>
<feature type="domain" description="Thiopeptide-type bacteriocin biosynthesis" evidence="2">
    <location>
        <begin position="730"/>
        <end position="976"/>
    </location>
</feature>
<dbReference type="Proteomes" id="UP001468345">
    <property type="component" value="Plasmid unnamed2"/>
</dbReference>
<reference evidence="3 4" key="1">
    <citation type="journal article" date="2024" name="ISME J.">
        <title>Staphylococcus epidermidis bacteriocin A37 kills natural competitors with a unique mechanism of action.</title>
        <authorList>
            <person name="Puls J.S."/>
            <person name="Winnerling B."/>
            <person name="Power J.J."/>
            <person name="Kruger A.M."/>
            <person name="Brajtenbach D."/>
            <person name="Johnson M."/>
            <person name="Bilici K."/>
            <person name="Camus L."/>
            <person name="Fliesswasser T."/>
            <person name="Schneider T."/>
            <person name="Sahl H.G."/>
            <person name="Ghosal D."/>
            <person name="Kubitscheck U."/>
            <person name="Heilbronner S."/>
            <person name="Grein F."/>
        </authorList>
    </citation>
    <scope>NUCLEOTIDE SEQUENCE [LARGE SCALE GENOMIC DNA]</scope>
    <source>
        <strain evidence="3 4">SCK7</strain>
    </source>
</reference>
<dbReference type="InterPro" id="IPR006827">
    <property type="entry name" value="Lant_deHydtase_N"/>
</dbReference>
<evidence type="ECO:0000313" key="3">
    <source>
        <dbReference type="EMBL" id="WZG10736.1"/>
    </source>
</evidence>
<geneLocation type="plasmid" evidence="3 4">
    <name>unnamed2</name>
</geneLocation>
<dbReference type="EMBL" id="CP133008">
    <property type="protein sequence ID" value="WZG10736.1"/>
    <property type="molecule type" value="Genomic_DNA"/>
</dbReference>
<dbReference type="NCBIfam" id="TIGR03891">
    <property type="entry name" value="thiopep_ocin"/>
    <property type="match status" value="1"/>
</dbReference>
<gene>
    <name evidence="3" type="primary">elkB</name>
    <name evidence="3" type="ORF">SHJJP9002_002712</name>
</gene>
<keyword evidence="3" id="KW-0614">Plasmid</keyword>
<name>A0ABZ2WFF1_9STAP</name>
<evidence type="ECO:0000259" key="2">
    <source>
        <dbReference type="Pfam" id="PF14028"/>
    </source>
</evidence>
<evidence type="ECO:0000259" key="1">
    <source>
        <dbReference type="Pfam" id="PF04738"/>
    </source>
</evidence>